<dbReference type="EMBL" id="FNYR01000007">
    <property type="protein sequence ID" value="SEI75323.1"/>
    <property type="molecule type" value="Genomic_DNA"/>
</dbReference>
<name>A0A1H6T5F6_9EURY</name>
<organism evidence="1 2">
    <name type="scientific">Halohasta litchfieldiae</name>
    <dbReference type="NCBI Taxonomy" id="1073996"/>
    <lineage>
        <taxon>Archaea</taxon>
        <taxon>Methanobacteriati</taxon>
        <taxon>Methanobacteriota</taxon>
        <taxon>Stenosarchaea group</taxon>
        <taxon>Halobacteria</taxon>
        <taxon>Halobacteriales</taxon>
        <taxon>Haloferacaceae</taxon>
        <taxon>Halohasta</taxon>
    </lineage>
</organism>
<dbReference type="NCBIfam" id="NF045545">
    <property type="entry name" value="HAH_0734_fam"/>
    <property type="match status" value="1"/>
</dbReference>
<dbReference type="AlphaFoldDB" id="A0A1H6T5F6"/>
<accession>A0A1H6T5F6</accession>
<reference evidence="1 2" key="1">
    <citation type="submission" date="2016-10" db="EMBL/GenBank/DDBJ databases">
        <authorList>
            <person name="de Groot N.N."/>
        </authorList>
    </citation>
    <scope>NUCLEOTIDE SEQUENCE [LARGE SCALE GENOMIC DNA]</scope>
    <source>
        <strain evidence="1 2">DSM 22187</strain>
    </source>
</reference>
<dbReference type="Pfam" id="PF23384">
    <property type="entry name" value="DUF7098"/>
    <property type="match status" value="1"/>
</dbReference>
<dbReference type="OrthoDB" id="333484at2157"/>
<dbReference type="KEGG" id="hae:halTADL_0926"/>
<gene>
    <name evidence="1" type="ORF">SAMN05444271_10755</name>
</gene>
<proteinExistence type="predicted"/>
<evidence type="ECO:0000313" key="1">
    <source>
        <dbReference type="EMBL" id="SEI75323.1"/>
    </source>
</evidence>
<dbReference type="InterPro" id="IPR054623">
    <property type="entry name" value="HAH_0734-like"/>
</dbReference>
<dbReference type="GeneID" id="35001740"/>
<accession>A0A2H4Q016</accession>
<dbReference type="RefSeq" id="WP_089671650.1">
    <property type="nucleotide sequence ID" value="NZ_CP024845.1"/>
</dbReference>
<dbReference type="Proteomes" id="UP000198888">
    <property type="component" value="Unassembled WGS sequence"/>
</dbReference>
<keyword evidence="2" id="KW-1185">Reference proteome</keyword>
<sequence length="88" mass="10028">MQQLIVKGDPGIRKGAIINYDGNEQICFGIQRQGDWHGPDEVQLWCTIGTEDEHETYEKRSYVPHWLEVDTIDADALDVVKARSELSV</sequence>
<dbReference type="STRING" id="1073996.SAMN05444271_10755"/>
<evidence type="ECO:0000313" key="2">
    <source>
        <dbReference type="Proteomes" id="UP000198888"/>
    </source>
</evidence>
<protein>
    <submittedName>
        <fullName evidence="1">Uncharacterized protein</fullName>
    </submittedName>
</protein>